<name>A0A438H7N4_VITVI</name>
<feature type="region of interest" description="Disordered" evidence="1">
    <location>
        <begin position="1"/>
        <end position="50"/>
    </location>
</feature>
<proteinExistence type="predicted"/>
<evidence type="ECO:0000256" key="1">
    <source>
        <dbReference type="SAM" id="MobiDB-lite"/>
    </source>
</evidence>
<dbReference type="InterPro" id="IPR036397">
    <property type="entry name" value="RNaseH_sf"/>
</dbReference>
<dbReference type="SUPFAM" id="SSF53098">
    <property type="entry name" value="Ribonuclease H-like"/>
    <property type="match status" value="1"/>
</dbReference>
<feature type="compositionally biased region" description="Basic and acidic residues" evidence="1">
    <location>
        <begin position="21"/>
        <end position="46"/>
    </location>
</feature>
<dbReference type="Gene3D" id="3.10.10.10">
    <property type="entry name" value="HIV Type 1 Reverse Transcriptase, subunit A, domain 1"/>
    <property type="match status" value="1"/>
</dbReference>
<dbReference type="GO" id="GO:0015074">
    <property type="term" value="P:DNA integration"/>
    <property type="evidence" value="ECO:0007669"/>
    <property type="project" value="InterPro"/>
</dbReference>
<organism evidence="3 4">
    <name type="scientific">Vitis vinifera</name>
    <name type="common">Grape</name>
    <dbReference type="NCBI Taxonomy" id="29760"/>
    <lineage>
        <taxon>Eukaryota</taxon>
        <taxon>Viridiplantae</taxon>
        <taxon>Streptophyta</taxon>
        <taxon>Embryophyta</taxon>
        <taxon>Tracheophyta</taxon>
        <taxon>Spermatophyta</taxon>
        <taxon>Magnoliopsida</taxon>
        <taxon>eudicotyledons</taxon>
        <taxon>Gunneridae</taxon>
        <taxon>Pentapetalae</taxon>
        <taxon>rosids</taxon>
        <taxon>Vitales</taxon>
        <taxon>Vitaceae</taxon>
        <taxon>Viteae</taxon>
        <taxon>Vitis</taxon>
    </lineage>
</organism>
<accession>A0A438H7N4</accession>
<comment type="caution">
    <text evidence="3">The sequence shown here is derived from an EMBL/GenBank/DDBJ whole genome shotgun (WGS) entry which is preliminary data.</text>
</comment>
<dbReference type="InterPro" id="IPR050951">
    <property type="entry name" value="Retrovirus_Pol_polyprotein"/>
</dbReference>
<sequence length="779" mass="89311">MNCKKNEEATYPGNVEFPSNELERQPEERSPPACHALHDESFDSTRIRGPSDSISRRLDDMLSTPFTLYIVNYEPPKGFMVSKFSTYNKTNDPFDHIMNYKQLMTLNIGNDALLCKVFLASLQGEALSWFHRLPMNSVNNFQDLLEAFVGQYLCSAWHKQNISFLMDAILQIFKMSICPGTPFFESLGKKPPPTMNDLFKKCHATRPSRANSTECVVLGGGRLVPFQCYHGVHMVAWHEGHPFYVSQNGKLPNSGRTYQPLWKPAGYTPVLSGSTRGWIHQQCSLLTPKELQALEGVLQYNKDIFAWTHSDMPDIYPSIALHRLNVIPSSRLIRQKVRRFHPDRERIIQDEVQKLMTTEFIREVEYPEWLANVVVVPKNGNQIVDSTTGYGMLSFIDAFSGYHQIPMFQPGEENTFFVTPRRLYCYKDPLKRDGGFFTLTEHPESRGPSRVGSCTHPIDNQNEDMQQLPTDCRADLGRIRSKGRTHGAMPLEETILLSLYFQATSSIATALVCSTNKTSDNWMNEIKAYIQTRELPEDSKQAHKIRGDVPLLIALIRNVLKLVTSPWPFALWGMDIVGPLPDVVAHKKFMLVATYYFSKWVETEAYVNIKGKCVSKFVWKNIVWRYEIPQAIIVEYEPQFDNITFRPFRLELKINFFYSTLRYPQSNGQVEATNKTLLSTLKKRLEKAKGMWVDELLGVLWAYQTTPGRPMGSTPFALTYGMNAVIPMEIGMPIARTVIQGQRDEIQELQRHLDWADEARGNATIRMASYHQRPITHYN</sequence>
<evidence type="ECO:0000313" key="4">
    <source>
        <dbReference type="Proteomes" id="UP000288805"/>
    </source>
</evidence>
<protein>
    <recommendedName>
        <fullName evidence="2">Integrase catalytic domain-containing protein</fullName>
    </recommendedName>
</protein>
<gene>
    <name evidence="3" type="ORF">CK203_052885</name>
</gene>
<dbReference type="AlphaFoldDB" id="A0A438H7N4"/>
<dbReference type="Gene3D" id="3.30.420.10">
    <property type="entry name" value="Ribonuclease H-like superfamily/Ribonuclease H"/>
    <property type="match status" value="1"/>
</dbReference>
<reference evidence="3 4" key="1">
    <citation type="journal article" date="2018" name="PLoS Genet.">
        <title>Population sequencing reveals clonal diversity and ancestral inbreeding in the grapevine cultivar Chardonnay.</title>
        <authorList>
            <person name="Roach M.J."/>
            <person name="Johnson D.L."/>
            <person name="Bohlmann J."/>
            <person name="van Vuuren H.J."/>
            <person name="Jones S.J."/>
            <person name="Pretorius I.S."/>
            <person name="Schmidt S.A."/>
            <person name="Borneman A.R."/>
        </authorList>
    </citation>
    <scope>NUCLEOTIDE SEQUENCE [LARGE SCALE GENOMIC DNA]</scope>
    <source>
        <strain evidence="4">cv. Chardonnay</strain>
        <tissue evidence="3">Leaf</tissue>
    </source>
</reference>
<dbReference type="Proteomes" id="UP000288805">
    <property type="component" value="Unassembled WGS sequence"/>
</dbReference>
<evidence type="ECO:0000313" key="3">
    <source>
        <dbReference type="EMBL" id="RVW80518.1"/>
    </source>
</evidence>
<feature type="domain" description="Integrase catalytic" evidence="2">
    <location>
        <begin position="562"/>
        <end position="723"/>
    </location>
</feature>
<dbReference type="GO" id="GO:0003676">
    <property type="term" value="F:nucleic acid binding"/>
    <property type="evidence" value="ECO:0007669"/>
    <property type="project" value="InterPro"/>
</dbReference>
<dbReference type="InterPro" id="IPR001584">
    <property type="entry name" value="Integrase_cat-core"/>
</dbReference>
<evidence type="ECO:0000259" key="2">
    <source>
        <dbReference type="PROSITE" id="PS50994"/>
    </source>
</evidence>
<dbReference type="PROSITE" id="PS50994">
    <property type="entry name" value="INTEGRASE"/>
    <property type="match status" value="1"/>
</dbReference>
<dbReference type="EMBL" id="QGNW01000265">
    <property type="protein sequence ID" value="RVW80518.1"/>
    <property type="molecule type" value="Genomic_DNA"/>
</dbReference>
<dbReference type="SUPFAM" id="SSF56672">
    <property type="entry name" value="DNA/RNA polymerases"/>
    <property type="match status" value="1"/>
</dbReference>
<dbReference type="PANTHER" id="PTHR37984:SF5">
    <property type="entry name" value="PROTEIN NYNRIN-LIKE"/>
    <property type="match status" value="1"/>
</dbReference>
<dbReference type="PANTHER" id="PTHR37984">
    <property type="entry name" value="PROTEIN CBG26694"/>
    <property type="match status" value="1"/>
</dbReference>
<dbReference type="InterPro" id="IPR012337">
    <property type="entry name" value="RNaseH-like_sf"/>
</dbReference>
<dbReference type="InterPro" id="IPR043502">
    <property type="entry name" value="DNA/RNA_pol_sf"/>
</dbReference>